<keyword evidence="2" id="KW-1185">Reference proteome</keyword>
<accession>A0A9K3GHP4</accession>
<name>A0A9K3GHP4_9EUKA</name>
<evidence type="ECO:0000313" key="1">
    <source>
        <dbReference type="EMBL" id="GIQ82601.1"/>
    </source>
</evidence>
<dbReference type="InterPro" id="IPR011989">
    <property type="entry name" value="ARM-like"/>
</dbReference>
<dbReference type="EMBL" id="BDIP01000751">
    <property type="protein sequence ID" value="GIQ82601.1"/>
    <property type="molecule type" value="Genomic_DNA"/>
</dbReference>
<dbReference type="InterPro" id="IPR016024">
    <property type="entry name" value="ARM-type_fold"/>
</dbReference>
<evidence type="ECO:0000313" key="2">
    <source>
        <dbReference type="Proteomes" id="UP000265618"/>
    </source>
</evidence>
<organism evidence="1 2">
    <name type="scientific">Kipferlia bialata</name>
    <dbReference type="NCBI Taxonomy" id="797122"/>
    <lineage>
        <taxon>Eukaryota</taxon>
        <taxon>Metamonada</taxon>
        <taxon>Carpediemonas-like organisms</taxon>
        <taxon>Kipferlia</taxon>
    </lineage>
</organism>
<comment type="caution">
    <text evidence="1">The sequence shown here is derived from an EMBL/GenBank/DDBJ whole genome shotgun (WGS) entry which is preliminary data.</text>
</comment>
<protein>
    <submittedName>
        <fullName evidence="1">Uncharacterized protein</fullName>
    </submittedName>
</protein>
<dbReference type="Gene3D" id="1.25.10.10">
    <property type="entry name" value="Leucine-rich Repeat Variant"/>
    <property type="match status" value="2"/>
</dbReference>
<dbReference type="SUPFAM" id="SSF48371">
    <property type="entry name" value="ARM repeat"/>
    <property type="match status" value="2"/>
</dbReference>
<gene>
    <name evidence="1" type="ORF">KIPB_003765</name>
</gene>
<sequence>MDMCGQDRGYGKELGELNGIDLLVRTLQCYPEDLRICELVAILVYSICLGNQDDEARLAIYNTGVFQILLASTLLNSYAASMCTPVLSAIVSVTESDVVAASFLASDTHFLKSYIHAQMALVNNPDDPLLASAVAALFSQLYDADRTAQGLYSESVIEQMGQTLELILPVPQAQGAVAQILSYLGYVAEHAIETVSSKGVHLTAVRAMQTHTHSASICVQALQLLMQMQHYREDTSDAVFQAGLVPILSTILQTHATEEVVSACLDMVGVMAYSADGSHPALVDSGCLRLSLAAIDRFPDNVDLAIGVFRLVFILLGDGCCAPALLALGAVRTGLEVMDRHPGNDEALMHILSVIRKMCISLDDGVARPYMFENGCHLVAIRAIRAHHDPRTDLAKEVVHQAAMVLWTLTHEEPTFRPDLFNIDNAQLLMSVAATCKDEVHLLEPVFGTLGNLANCSELAGPMFQSGVHTLAHEAVKRYPESSVLAEVLCELVMVFAGEDTTRPLLISDGCTLWVKHALDHTPVESEGDLPLYGLNALERLAREATHVPTMLEMGVLETVDTVTRAWTQAQPDVDETKEAKAEREMRNQLIHEAAIRVREVLERK</sequence>
<dbReference type="Proteomes" id="UP000265618">
    <property type="component" value="Unassembled WGS sequence"/>
</dbReference>
<proteinExistence type="predicted"/>
<reference evidence="1 2" key="1">
    <citation type="journal article" date="2018" name="PLoS ONE">
        <title>The draft genome of Kipferlia bialata reveals reductive genome evolution in fornicate parasites.</title>
        <authorList>
            <person name="Tanifuji G."/>
            <person name="Takabayashi S."/>
            <person name="Kume K."/>
            <person name="Takagi M."/>
            <person name="Nakayama T."/>
            <person name="Kamikawa R."/>
            <person name="Inagaki Y."/>
            <person name="Hashimoto T."/>
        </authorList>
    </citation>
    <scope>NUCLEOTIDE SEQUENCE [LARGE SCALE GENOMIC DNA]</scope>
    <source>
        <strain evidence="1">NY0173</strain>
    </source>
</reference>
<dbReference type="AlphaFoldDB" id="A0A9K3GHP4"/>